<dbReference type="AlphaFoldDB" id="A0A7S0RC11"/>
<feature type="chain" id="PRO_5031504149" description="Prolyl 4-hydroxylase alpha subunit Fe(2+) 2OG dioxygenase domain-containing protein" evidence="1">
    <location>
        <begin position="21"/>
        <end position="299"/>
    </location>
</feature>
<protein>
    <recommendedName>
        <fullName evidence="3">Prolyl 4-hydroxylase alpha subunit Fe(2+) 2OG dioxygenase domain-containing protein</fullName>
    </recommendedName>
</protein>
<evidence type="ECO:0000256" key="1">
    <source>
        <dbReference type="SAM" id="SignalP"/>
    </source>
</evidence>
<evidence type="ECO:0008006" key="3">
    <source>
        <dbReference type="Google" id="ProtNLM"/>
    </source>
</evidence>
<gene>
    <name evidence="2" type="ORF">POBO1169_LOCUS11669</name>
</gene>
<feature type="signal peptide" evidence="1">
    <location>
        <begin position="1"/>
        <end position="20"/>
    </location>
</feature>
<reference evidence="2" key="1">
    <citation type="submission" date="2021-01" db="EMBL/GenBank/DDBJ databases">
        <authorList>
            <person name="Corre E."/>
            <person name="Pelletier E."/>
            <person name="Niang G."/>
            <person name="Scheremetjew M."/>
            <person name="Finn R."/>
            <person name="Kale V."/>
            <person name="Holt S."/>
            <person name="Cochrane G."/>
            <person name="Meng A."/>
            <person name="Brown T."/>
            <person name="Cohen L."/>
        </authorList>
    </citation>
    <scope>NUCLEOTIDE SEQUENCE</scope>
    <source>
        <strain evidence="2">CCMP722</strain>
    </source>
</reference>
<dbReference type="Gene3D" id="2.60.120.620">
    <property type="entry name" value="q2cbj1_9rhob like domain"/>
    <property type="match status" value="1"/>
</dbReference>
<organism evidence="2">
    <name type="scientific">Pyramimonas obovata</name>
    <dbReference type="NCBI Taxonomy" id="1411642"/>
    <lineage>
        <taxon>Eukaryota</taxon>
        <taxon>Viridiplantae</taxon>
        <taxon>Chlorophyta</taxon>
        <taxon>Pyramimonadophyceae</taxon>
        <taxon>Pyramimonadales</taxon>
        <taxon>Pyramimonadaceae</taxon>
        <taxon>Pyramimonas</taxon>
        <taxon>Pyramimonas incertae sedis</taxon>
    </lineage>
</organism>
<accession>A0A7S0RC11</accession>
<proteinExistence type="predicted"/>
<sequence>MGRVSPLVLLACLFCSVASGDDLSRYNILQKVKPSDVVWEPYPYLKVHDVLPADLYNELAEAYPTAQELVNIARGRQSAKMNNNVRYNIMAMKTLRRETKLPQIWKEFVEYHVSDAFYQEIVRVFGGAISNERSDVERTRGKKLQEMGIVTRGLKNTDADLRVDCQIAMNSPVTRPSKFSVRGPHHDMKIEVWAGLLYMREKKDKSTGGALNVYSCKSGKCQELSQAEKHVRGIPEKKNHVQFDEADLELEATVPYKENTLAWFVNTPHSVHGVTPRSVTPYPRRLVNFIGELIGRKRG</sequence>
<evidence type="ECO:0000313" key="2">
    <source>
        <dbReference type="EMBL" id="CAD8673203.1"/>
    </source>
</evidence>
<keyword evidence="1" id="KW-0732">Signal</keyword>
<name>A0A7S0RC11_9CHLO</name>
<dbReference type="EMBL" id="HBFA01022967">
    <property type="protein sequence ID" value="CAD8673203.1"/>
    <property type="molecule type" value="Transcribed_RNA"/>
</dbReference>